<comment type="caution">
    <text evidence="3">The sequence shown here is derived from an EMBL/GenBank/DDBJ whole genome shotgun (WGS) entry which is preliminary data.</text>
</comment>
<evidence type="ECO:0000313" key="3">
    <source>
        <dbReference type="EMBL" id="KAK1765017.1"/>
    </source>
</evidence>
<reference evidence="3" key="1">
    <citation type="submission" date="2023-06" db="EMBL/GenBank/DDBJ databases">
        <title>Genome-scale phylogeny and comparative genomics of the fungal order Sordariales.</title>
        <authorList>
            <consortium name="Lawrence Berkeley National Laboratory"/>
            <person name="Hensen N."/>
            <person name="Bonometti L."/>
            <person name="Westerberg I."/>
            <person name="Brannstrom I.O."/>
            <person name="Guillou S."/>
            <person name="Cros-Aarteil S."/>
            <person name="Calhoun S."/>
            <person name="Haridas S."/>
            <person name="Kuo A."/>
            <person name="Mondo S."/>
            <person name="Pangilinan J."/>
            <person name="Riley R."/>
            <person name="Labutti K."/>
            <person name="Andreopoulos B."/>
            <person name="Lipzen A."/>
            <person name="Chen C."/>
            <person name="Yanf M."/>
            <person name="Daum C."/>
            <person name="Ng V."/>
            <person name="Clum A."/>
            <person name="Steindorff A."/>
            <person name="Ohm R."/>
            <person name="Martin F."/>
            <person name="Silar P."/>
            <person name="Natvig D."/>
            <person name="Lalanne C."/>
            <person name="Gautier V."/>
            <person name="Ament-Velasquez S.L."/>
            <person name="Kruys A."/>
            <person name="Hutchinson M.I."/>
            <person name="Powell A.J."/>
            <person name="Barry K."/>
            <person name="Miller A.N."/>
            <person name="Grigoriev I.V."/>
            <person name="Debuchy R."/>
            <person name="Gladieux P."/>
            <person name="Thoren M.H."/>
            <person name="Johannesson H."/>
        </authorList>
    </citation>
    <scope>NUCLEOTIDE SEQUENCE</scope>
    <source>
        <strain evidence="3">8032-3</strain>
    </source>
</reference>
<evidence type="ECO:0000259" key="2">
    <source>
        <dbReference type="Pfam" id="PF26053"/>
    </source>
</evidence>
<dbReference type="Pfam" id="PF26053">
    <property type="entry name" value="DUF8016"/>
    <property type="match status" value="1"/>
</dbReference>
<dbReference type="AlphaFoldDB" id="A0AAJ0BW05"/>
<dbReference type="PANTHER" id="PTHR46310">
    <property type="entry name" value="AMIDASE 1"/>
    <property type="match status" value="1"/>
</dbReference>
<dbReference type="PANTHER" id="PTHR46310:SF7">
    <property type="entry name" value="AMIDASE 1"/>
    <property type="match status" value="1"/>
</dbReference>
<protein>
    <submittedName>
        <fullName evidence="3">Amidase signature domain-containing protein</fullName>
    </submittedName>
</protein>
<sequence length="610" mass="67548">MTEIPTAAAGPDGGHVFSVSEARYFAPITNSDSFHLHAHDSSLASVFALPQVEKPRVTADWLRALVQEYENTDDVFDKAFLATVVFHGAVADDVEFTSDAREYLLKLGNEQVVFVTLPDLLPGPYLVIGGKLRDVWKLVDDSNGTCMTTLKPQSNPSDAFESFQVCGVDSQFPSFALRSRIKTRAAFKSPLAGLRILVKDNIHLKGTKTSVGNRAFYNTYPPRQESAQCIQKLVDQGVVVAGKTKMNSFGNWEEPLEYIDYQAPWNPRGDRYQSPGGSSSGSAVAVAAYDWLDLAIGTDTWASVTRPALWCGCFGLRPTFGAVSAHGVEPYCQKWDTVGILARDLQKCRDFAAEWLDTNVLDKETKPFSAVIWPTDYWSIIDPAQTAAARDFAKTTTKILGVAFEEVSFEALWAKFSPPEAHGLSLGEFINKATMAQCYDAYHNCDDFVKKHREQFGRAPYISPPNQRMWNFAKTLSKEDRDGYFAKIDIYEGWFRDTVLSGQNSNALIIMPLESMTPRYRDQSPTFKRPPQDGINALALAPVMKSPVLAVPISEVSYDSSITGQTENLPLVVAVMGMPGTDLALMDTMHMILRKAKLPTTVKTGKRMYG</sequence>
<dbReference type="RefSeq" id="XP_060281230.1">
    <property type="nucleotide sequence ID" value="XM_060430123.1"/>
</dbReference>
<dbReference type="EMBL" id="MU839017">
    <property type="protein sequence ID" value="KAK1765017.1"/>
    <property type="molecule type" value="Genomic_DNA"/>
</dbReference>
<dbReference type="Gene3D" id="3.90.1300.10">
    <property type="entry name" value="Amidase signature (AS) domain"/>
    <property type="match status" value="1"/>
</dbReference>
<name>A0AAJ0BW05_9PEZI</name>
<dbReference type="InterPro" id="IPR023631">
    <property type="entry name" value="Amidase_dom"/>
</dbReference>
<dbReference type="InterPro" id="IPR036928">
    <property type="entry name" value="AS_sf"/>
</dbReference>
<keyword evidence="4" id="KW-1185">Reference proteome</keyword>
<dbReference type="Pfam" id="PF01425">
    <property type="entry name" value="Amidase"/>
    <property type="match status" value="1"/>
</dbReference>
<feature type="domain" description="Scytalone dehydratase-like protein Arp1 N-terminal" evidence="2">
    <location>
        <begin position="50"/>
        <end position="114"/>
    </location>
</feature>
<feature type="domain" description="Amidase" evidence="1">
    <location>
        <begin position="185"/>
        <end position="585"/>
    </location>
</feature>
<dbReference type="Proteomes" id="UP001244011">
    <property type="component" value="Unassembled WGS sequence"/>
</dbReference>
<evidence type="ECO:0000313" key="4">
    <source>
        <dbReference type="Proteomes" id="UP001244011"/>
    </source>
</evidence>
<accession>A0AAJ0BW05</accession>
<evidence type="ECO:0000259" key="1">
    <source>
        <dbReference type="Pfam" id="PF01425"/>
    </source>
</evidence>
<gene>
    <name evidence="3" type="ORF">QBC33DRAFT_561299</name>
</gene>
<proteinExistence type="predicted"/>
<dbReference type="SUPFAM" id="SSF75304">
    <property type="entry name" value="Amidase signature (AS) enzymes"/>
    <property type="match status" value="1"/>
</dbReference>
<dbReference type="GeneID" id="85313310"/>
<dbReference type="InterPro" id="IPR058329">
    <property type="entry name" value="Arp1_N"/>
</dbReference>
<organism evidence="3 4">
    <name type="scientific">Phialemonium atrogriseum</name>
    <dbReference type="NCBI Taxonomy" id="1093897"/>
    <lineage>
        <taxon>Eukaryota</taxon>
        <taxon>Fungi</taxon>
        <taxon>Dikarya</taxon>
        <taxon>Ascomycota</taxon>
        <taxon>Pezizomycotina</taxon>
        <taxon>Sordariomycetes</taxon>
        <taxon>Sordariomycetidae</taxon>
        <taxon>Cephalothecales</taxon>
        <taxon>Cephalothecaceae</taxon>
        <taxon>Phialemonium</taxon>
    </lineage>
</organism>